<dbReference type="AlphaFoldDB" id="A0A8S4QYM6"/>
<comment type="caution">
    <text evidence="2">The sequence shown here is derived from an EMBL/GenBank/DDBJ whole genome shotgun (WGS) entry which is preliminary data.</text>
</comment>
<keyword evidence="1" id="KW-1133">Transmembrane helix</keyword>
<dbReference type="EMBL" id="CAKXAJ010022824">
    <property type="protein sequence ID" value="CAH2227296.1"/>
    <property type="molecule type" value="Genomic_DNA"/>
</dbReference>
<sequence length="43" mass="4655">DIDINHYSGLLTCLAIGLVLSLCIGIIDYLVRRCLRPPNAAAN</sequence>
<gene>
    <name evidence="2" type="primary">jg10374</name>
    <name evidence="2" type="ORF">PAEG_LOCUS7825</name>
</gene>
<keyword evidence="1" id="KW-0472">Membrane</keyword>
<organism evidence="2 3">
    <name type="scientific">Pararge aegeria aegeria</name>
    <dbReference type="NCBI Taxonomy" id="348720"/>
    <lineage>
        <taxon>Eukaryota</taxon>
        <taxon>Metazoa</taxon>
        <taxon>Ecdysozoa</taxon>
        <taxon>Arthropoda</taxon>
        <taxon>Hexapoda</taxon>
        <taxon>Insecta</taxon>
        <taxon>Pterygota</taxon>
        <taxon>Neoptera</taxon>
        <taxon>Endopterygota</taxon>
        <taxon>Lepidoptera</taxon>
        <taxon>Glossata</taxon>
        <taxon>Ditrysia</taxon>
        <taxon>Papilionoidea</taxon>
        <taxon>Nymphalidae</taxon>
        <taxon>Satyrinae</taxon>
        <taxon>Satyrini</taxon>
        <taxon>Parargina</taxon>
        <taxon>Pararge</taxon>
    </lineage>
</organism>
<keyword evidence="3" id="KW-1185">Reference proteome</keyword>
<protein>
    <submittedName>
        <fullName evidence="2">Jg10374 protein</fullName>
    </submittedName>
</protein>
<keyword evidence="1" id="KW-0812">Transmembrane</keyword>
<evidence type="ECO:0000256" key="1">
    <source>
        <dbReference type="SAM" id="Phobius"/>
    </source>
</evidence>
<evidence type="ECO:0000313" key="3">
    <source>
        <dbReference type="Proteomes" id="UP000838756"/>
    </source>
</evidence>
<evidence type="ECO:0000313" key="2">
    <source>
        <dbReference type="EMBL" id="CAH2227296.1"/>
    </source>
</evidence>
<feature type="transmembrane region" description="Helical" evidence="1">
    <location>
        <begin position="6"/>
        <end position="31"/>
    </location>
</feature>
<proteinExistence type="predicted"/>
<accession>A0A8S4QYM6</accession>
<name>A0A8S4QYM6_9NEOP</name>
<dbReference type="Proteomes" id="UP000838756">
    <property type="component" value="Unassembled WGS sequence"/>
</dbReference>
<reference evidence="2" key="1">
    <citation type="submission" date="2022-03" db="EMBL/GenBank/DDBJ databases">
        <authorList>
            <person name="Lindestad O."/>
        </authorList>
    </citation>
    <scope>NUCLEOTIDE SEQUENCE</scope>
</reference>
<feature type="non-terminal residue" evidence="2">
    <location>
        <position position="1"/>
    </location>
</feature>